<organism evidence="3 4">
    <name type="scientific">Streptomyces chattanoogensis</name>
    <dbReference type="NCBI Taxonomy" id="66876"/>
    <lineage>
        <taxon>Bacteria</taxon>
        <taxon>Bacillati</taxon>
        <taxon>Actinomycetota</taxon>
        <taxon>Actinomycetes</taxon>
        <taxon>Kitasatosporales</taxon>
        <taxon>Streptomycetaceae</taxon>
        <taxon>Streptomyces</taxon>
    </lineage>
</organism>
<proteinExistence type="inferred from homology"/>
<gene>
    <name evidence="3" type="ORF">ADL29_22315</name>
</gene>
<comment type="caution">
    <text evidence="3">The sequence shown here is derived from an EMBL/GenBank/DDBJ whole genome shotgun (WGS) entry which is preliminary data.</text>
</comment>
<accession>A0A0N0GYR8</accession>
<sequence>MEPELITVGLDGSTESLAAAQWAADEADRRNAVLRLLHAWILLAAEAPDTPPERDQNARARQIVNQAALEVRERHPHLQIMEDLVGSEAESALLRAADESRMVVLGSRALAPWESYALGDVSLDVVGRAEGPVVLVRGESRAEPPRSAPQVPEPRVVVGVSLNGPCEPLLAFAFDAAASRGIPLQAVHGRGLPVHAYVPWGIEPEVAEEVTKEAEGELREAVLPWRERFPDVPVQLTVLPESPTRAMVQTVSGAALLAVGRRRHRPFLAPRVGPVAHAAIHHVTCPVAVVPHD</sequence>
<feature type="domain" description="UspA" evidence="2">
    <location>
        <begin position="155"/>
        <end position="291"/>
    </location>
</feature>
<dbReference type="InterPro" id="IPR014729">
    <property type="entry name" value="Rossmann-like_a/b/a_fold"/>
</dbReference>
<dbReference type="PANTHER" id="PTHR46268:SF6">
    <property type="entry name" value="UNIVERSAL STRESS PROTEIN UP12"/>
    <property type="match status" value="1"/>
</dbReference>
<protein>
    <submittedName>
        <fullName evidence="3">Stress-inducible protein</fullName>
    </submittedName>
</protein>
<name>A0A0N0GYR8_9ACTN</name>
<reference evidence="4" key="1">
    <citation type="submission" date="2015-07" db="EMBL/GenBank/DDBJ databases">
        <authorList>
            <person name="Ju K.-S."/>
            <person name="Doroghazi J.R."/>
            <person name="Metcalf W.W."/>
        </authorList>
    </citation>
    <scope>NUCLEOTIDE SEQUENCE [LARGE SCALE GENOMIC DNA]</scope>
    <source>
        <strain evidence="4">NRRL ISP-5002</strain>
    </source>
</reference>
<dbReference type="PRINTS" id="PR01438">
    <property type="entry name" value="UNVRSLSTRESS"/>
</dbReference>
<dbReference type="PANTHER" id="PTHR46268">
    <property type="entry name" value="STRESS RESPONSE PROTEIN NHAX"/>
    <property type="match status" value="1"/>
</dbReference>
<comment type="similarity">
    <text evidence="1">Belongs to the universal stress protein A family.</text>
</comment>
<dbReference type="PATRIC" id="fig|66876.3.peg.4889"/>
<dbReference type="InterPro" id="IPR006016">
    <property type="entry name" value="UspA"/>
</dbReference>
<evidence type="ECO:0000313" key="4">
    <source>
        <dbReference type="Proteomes" id="UP000037982"/>
    </source>
</evidence>
<evidence type="ECO:0000313" key="3">
    <source>
        <dbReference type="EMBL" id="KPC61820.1"/>
    </source>
</evidence>
<dbReference type="EMBL" id="LGKG01000144">
    <property type="protein sequence ID" value="KPC61820.1"/>
    <property type="molecule type" value="Genomic_DNA"/>
</dbReference>
<dbReference type="Gene3D" id="3.40.50.620">
    <property type="entry name" value="HUPs"/>
    <property type="match status" value="2"/>
</dbReference>
<dbReference type="Pfam" id="PF00582">
    <property type="entry name" value="Usp"/>
    <property type="match status" value="2"/>
</dbReference>
<dbReference type="RefSeq" id="WP_053925377.1">
    <property type="nucleotide sequence ID" value="NZ_LGKG01000144.1"/>
</dbReference>
<evidence type="ECO:0000259" key="2">
    <source>
        <dbReference type="Pfam" id="PF00582"/>
    </source>
</evidence>
<dbReference type="SUPFAM" id="SSF52402">
    <property type="entry name" value="Adenine nucleotide alpha hydrolases-like"/>
    <property type="match status" value="2"/>
</dbReference>
<dbReference type="InterPro" id="IPR006015">
    <property type="entry name" value="Universal_stress_UspA"/>
</dbReference>
<keyword evidence="4" id="KW-1185">Reference proteome</keyword>
<dbReference type="Proteomes" id="UP000037982">
    <property type="component" value="Unassembled WGS sequence"/>
</dbReference>
<feature type="domain" description="UspA" evidence="2">
    <location>
        <begin position="6"/>
        <end position="137"/>
    </location>
</feature>
<dbReference type="AlphaFoldDB" id="A0A0N0GYR8"/>
<evidence type="ECO:0000256" key="1">
    <source>
        <dbReference type="ARBA" id="ARBA00008791"/>
    </source>
</evidence>